<dbReference type="PANTHER" id="PTHR16305">
    <property type="entry name" value="TESTICULAR SOLUBLE ADENYLYL CYCLASE"/>
    <property type="match status" value="1"/>
</dbReference>
<dbReference type="EMBL" id="JBJDQH010000012">
    <property type="protein sequence ID" value="MFK4270067.1"/>
    <property type="molecule type" value="Genomic_DNA"/>
</dbReference>
<gene>
    <name evidence="4" type="ORF">ACI2L5_34800</name>
</gene>
<organism evidence="4 5">
    <name type="scientific">Streptomyces milbemycinicus</name>
    <dbReference type="NCBI Taxonomy" id="476552"/>
    <lineage>
        <taxon>Bacteria</taxon>
        <taxon>Bacillati</taxon>
        <taxon>Actinomycetota</taxon>
        <taxon>Actinomycetes</taxon>
        <taxon>Kitasatosporales</taxon>
        <taxon>Streptomycetaceae</taxon>
        <taxon>Streptomyces</taxon>
    </lineage>
</organism>
<dbReference type="SUPFAM" id="SSF46894">
    <property type="entry name" value="C-terminal effector domain of the bipartite response regulators"/>
    <property type="match status" value="1"/>
</dbReference>
<dbReference type="PRINTS" id="PR00038">
    <property type="entry name" value="HTHLUXR"/>
</dbReference>
<dbReference type="SMART" id="SM00421">
    <property type="entry name" value="HTH_LUXR"/>
    <property type="match status" value="1"/>
</dbReference>
<evidence type="ECO:0000259" key="3">
    <source>
        <dbReference type="PROSITE" id="PS50043"/>
    </source>
</evidence>
<dbReference type="Pfam" id="PF00196">
    <property type="entry name" value="GerE"/>
    <property type="match status" value="1"/>
</dbReference>
<evidence type="ECO:0000256" key="1">
    <source>
        <dbReference type="ARBA" id="ARBA00022741"/>
    </source>
</evidence>
<keyword evidence="5" id="KW-1185">Reference proteome</keyword>
<comment type="caution">
    <text evidence="4">The sequence shown here is derived from an EMBL/GenBank/DDBJ whole genome shotgun (WGS) entry which is preliminary data.</text>
</comment>
<feature type="domain" description="HTH luxR-type" evidence="3">
    <location>
        <begin position="831"/>
        <end position="896"/>
    </location>
</feature>
<name>A0ABW8LVW1_9ACTN</name>
<dbReference type="InterPro" id="IPR041664">
    <property type="entry name" value="AAA_16"/>
</dbReference>
<proteinExistence type="predicted"/>
<dbReference type="InterPro" id="IPR000792">
    <property type="entry name" value="Tscrpt_reg_LuxR_C"/>
</dbReference>
<dbReference type="SUPFAM" id="SSF52540">
    <property type="entry name" value="P-loop containing nucleoside triphosphate hydrolases"/>
    <property type="match status" value="1"/>
</dbReference>
<dbReference type="Gene3D" id="1.10.10.10">
    <property type="entry name" value="Winged helix-like DNA-binding domain superfamily/Winged helix DNA-binding domain"/>
    <property type="match status" value="1"/>
</dbReference>
<reference evidence="4 5" key="1">
    <citation type="submission" date="2024-11" db="EMBL/GenBank/DDBJ databases">
        <title>The Natural Products Discovery Center: Release of the First 8490 Sequenced Strains for Exploring Actinobacteria Biosynthetic Diversity.</title>
        <authorList>
            <person name="Kalkreuter E."/>
            <person name="Kautsar S.A."/>
            <person name="Yang D."/>
            <person name="Bader C.D."/>
            <person name="Teijaro C.N."/>
            <person name="Fluegel L."/>
            <person name="Davis C.M."/>
            <person name="Simpson J.R."/>
            <person name="Lauterbach L."/>
            <person name="Steele A.D."/>
            <person name="Gui C."/>
            <person name="Meng S."/>
            <person name="Li G."/>
            <person name="Viehrig K."/>
            <person name="Ye F."/>
            <person name="Su P."/>
            <person name="Kiefer A.F."/>
            <person name="Nichols A."/>
            <person name="Cepeda A.J."/>
            <person name="Yan W."/>
            <person name="Fan B."/>
            <person name="Jiang Y."/>
            <person name="Adhikari A."/>
            <person name="Zheng C.-J."/>
            <person name="Schuster L."/>
            <person name="Cowan T.M."/>
            <person name="Smanski M.J."/>
            <person name="Chevrette M.G."/>
            <person name="De Carvalho L.P.S."/>
            <person name="Shen B."/>
        </authorList>
    </citation>
    <scope>NUCLEOTIDE SEQUENCE [LARGE SCALE GENOMIC DNA]</scope>
    <source>
        <strain evidence="4 5">NPDC020863</strain>
    </source>
</reference>
<evidence type="ECO:0000313" key="4">
    <source>
        <dbReference type="EMBL" id="MFK4270067.1"/>
    </source>
</evidence>
<accession>A0ABW8LVW1</accession>
<dbReference type="PANTHER" id="PTHR16305:SF35">
    <property type="entry name" value="TRANSCRIPTIONAL ACTIVATOR DOMAIN"/>
    <property type="match status" value="1"/>
</dbReference>
<dbReference type="InterPro" id="IPR027417">
    <property type="entry name" value="P-loop_NTPase"/>
</dbReference>
<dbReference type="RefSeq" id="WP_358634663.1">
    <property type="nucleotide sequence ID" value="NZ_JBFAEV010000006.1"/>
</dbReference>
<dbReference type="Proteomes" id="UP001620295">
    <property type="component" value="Unassembled WGS sequence"/>
</dbReference>
<evidence type="ECO:0000256" key="2">
    <source>
        <dbReference type="ARBA" id="ARBA00022840"/>
    </source>
</evidence>
<protein>
    <submittedName>
        <fullName evidence="4">AAA family ATPase</fullName>
    </submittedName>
</protein>
<dbReference type="InterPro" id="IPR016032">
    <property type="entry name" value="Sig_transdc_resp-reg_C-effctor"/>
</dbReference>
<dbReference type="InterPro" id="IPR036388">
    <property type="entry name" value="WH-like_DNA-bd_sf"/>
</dbReference>
<dbReference type="Gene3D" id="1.25.40.10">
    <property type="entry name" value="Tetratricopeptide repeat domain"/>
    <property type="match status" value="1"/>
</dbReference>
<keyword evidence="1" id="KW-0547">Nucleotide-binding</keyword>
<dbReference type="PROSITE" id="PS50043">
    <property type="entry name" value="HTH_LUXR_2"/>
    <property type="match status" value="1"/>
</dbReference>
<dbReference type="InterPro" id="IPR011990">
    <property type="entry name" value="TPR-like_helical_dom_sf"/>
</dbReference>
<sequence>MRTPSFLTDLLVGRHELQRRVDELTGAALTGRGGALVLEGEAGIGKSALLDHAHNAAPGFRTVRTSGSEFEQELPYSALHQLCVPMLKHLIELPDRHRDALQVAFGLAEGTPDPFRIGLAALGLVTAAARERPLLCLIDDAQWVDTASARAMVFLARRVAADPVAMIFAARSTYTATGLGELPKLAVRGLSDEDAKVLLTKRSPFPLDDQVRERLVAEAQGNPLALLELDRAGGFVPPDMSSVPNRIEYGFRARLAGLSAEARLLLIAASADPTGDPGLLWPAARQLNLDVTPASAEADATGLVELGTRIRFCHPLARSAVYRAADAGQRRAVHAALAAVTDPAMAPDRRAWHRAQASPGPDDGVADELERCAERAQARGGVAAAAAFLERSVALSLDPVRRIERTLHAAQASFDAGAFGKAANLLVTLETTALDEFQHADVGLLQGRIAFTRHADGSGPMLMVRAAGRLASLDPDRARDCFLDAVEMSLSVGRGGAVIDQVLSAARSTAPTPSSPDALDALMVLATEGYEAAVPLLRHALYDIGDPFWTRRPALATMIAVELWDPDTHAAIAAWLVKAGRASGSPLLLRLGLAQKAVDATLIGDIGQAIAATAEEAAIADATGAPPLLHHRLHLAALRGRRDEILRLCEAATAAPTTGGPGQVTNLHWTTAMLNNGLADYPAALAAAREATEHGDLFLTGAALPELIEAAVRCDDHITAARAMDSLTERTQAGGTVAGRGVAAYSRGLVTGIEDHYREAIDLLAEGSLLPYLARAHLLYGEWLRREGRRRDCREHLRTAHELLSRAGAEGFARRAAGELRATGEKVQARSGQTYEKLTMQEVAVARLVASGATSNEVAVQLYISKRTVDAHLRNIFRKLGINSRRQLKDHHCTVSSQSG</sequence>
<dbReference type="Pfam" id="PF13191">
    <property type="entry name" value="AAA_16"/>
    <property type="match status" value="1"/>
</dbReference>
<dbReference type="PROSITE" id="PS00622">
    <property type="entry name" value="HTH_LUXR_1"/>
    <property type="match status" value="1"/>
</dbReference>
<dbReference type="CDD" id="cd06170">
    <property type="entry name" value="LuxR_C_like"/>
    <property type="match status" value="1"/>
</dbReference>
<evidence type="ECO:0000313" key="5">
    <source>
        <dbReference type="Proteomes" id="UP001620295"/>
    </source>
</evidence>
<keyword evidence="2" id="KW-0067">ATP-binding</keyword>